<reference evidence="1 2" key="1">
    <citation type="submission" date="2015-10" db="EMBL/GenBank/DDBJ databases">
        <title>The world's first case of liver abscess caused by Pannonibacter phragmitetus.</title>
        <authorList>
            <person name="Ming D."/>
            <person name="Wang M."/>
            <person name="Zhou Y."/>
            <person name="Jiang T."/>
            <person name="Hu S."/>
        </authorList>
    </citation>
    <scope>NUCLEOTIDE SEQUENCE [LARGE SCALE GENOMIC DNA]</scope>
    <source>
        <strain evidence="1 2">31801</strain>
    </source>
</reference>
<accession>A0A0U3N6I4</accession>
<organism evidence="1 2">
    <name type="scientific">Pannonibacter phragmitetus</name>
    <dbReference type="NCBI Taxonomy" id="121719"/>
    <lineage>
        <taxon>Bacteria</taxon>
        <taxon>Pseudomonadati</taxon>
        <taxon>Pseudomonadota</taxon>
        <taxon>Alphaproteobacteria</taxon>
        <taxon>Hyphomicrobiales</taxon>
        <taxon>Stappiaceae</taxon>
        <taxon>Pannonibacter</taxon>
    </lineage>
</organism>
<dbReference type="EMBL" id="CP013068">
    <property type="protein sequence ID" value="ALV28520.1"/>
    <property type="molecule type" value="Genomic_DNA"/>
</dbReference>
<sequence length="75" mass="7939">MRLLPGALVLPVVDCGRQNRGQSEGIVAGAGPSRYVAAMQHEGDMGNAETCKKMKLTLRGSGLLFVCGCCRVRGF</sequence>
<proteinExistence type="predicted"/>
<gene>
    <name evidence="1" type="ORF">APZ00_16810</name>
</gene>
<dbReference type="KEGG" id="pphr:APZ00_16810"/>
<evidence type="ECO:0000313" key="1">
    <source>
        <dbReference type="EMBL" id="ALV28520.1"/>
    </source>
</evidence>
<dbReference type="AlphaFoldDB" id="A0A0U3N6I4"/>
<evidence type="ECO:0000313" key="2">
    <source>
        <dbReference type="Proteomes" id="UP000064921"/>
    </source>
</evidence>
<name>A0A0U3N6I4_9HYPH</name>
<dbReference type="STRING" id="121719.APZ00_16810"/>
<dbReference type="Proteomes" id="UP000064921">
    <property type="component" value="Chromosome"/>
</dbReference>
<protein>
    <submittedName>
        <fullName evidence="1">Uncharacterized protein</fullName>
    </submittedName>
</protein>
<keyword evidence="2" id="KW-1185">Reference proteome</keyword>